<feature type="transmembrane region" description="Helical" evidence="1">
    <location>
        <begin position="129"/>
        <end position="153"/>
    </location>
</feature>
<keyword evidence="1" id="KW-0472">Membrane</keyword>
<keyword evidence="1" id="KW-0812">Transmembrane</keyword>
<evidence type="ECO:0000313" key="2">
    <source>
        <dbReference type="EMBL" id="GGK32780.1"/>
    </source>
</evidence>
<comment type="caution">
    <text evidence="2">The sequence shown here is derived from an EMBL/GenBank/DDBJ whole genome shotgun (WGS) entry which is preliminary data.</text>
</comment>
<keyword evidence="1" id="KW-1133">Transmembrane helix</keyword>
<dbReference type="EMBL" id="BMMF01000005">
    <property type="protein sequence ID" value="GGK32780.1"/>
    <property type="molecule type" value="Genomic_DNA"/>
</dbReference>
<keyword evidence="3" id="KW-1185">Reference proteome</keyword>
<reference evidence="2 3" key="1">
    <citation type="journal article" date="2014" name="Int. J. Syst. Evol. Microbiol.">
        <title>Complete genome sequence of Corynebacterium casei LMG S-19264T (=DSM 44701T), isolated from a smear-ripened cheese.</title>
        <authorList>
            <consortium name="US DOE Joint Genome Institute (JGI-PGF)"/>
            <person name="Walter F."/>
            <person name="Albersmeier A."/>
            <person name="Kalinowski J."/>
            <person name="Ruckert C."/>
        </authorList>
    </citation>
    <scope>NUCLEOTIDE SEQUENCE [LARGE SCALE GENOMIC DNA]</scope>
    <source>
        <strain evidence="2 3">CGMCC 1.9161</strain>
    </source>
</reference>
<protein>
    <submittedName>
        <fullName evidence="2">Uncharacterized protein</fullName>
    </submittedName>
</protein>
<sequence>MKALERLEPTYSTAFERLVEGDGVHPNEDLVGLLAYAFYKRDKRELIISQRATAEQLSSYHAILTPSVRARYREHALMRLEDYGERAIEHARPEIEEWTRKAEIIAARDRIIDAVHASTSWRTIVLWNVVAWVLTMAITLLVALGFGAVTITIDPG</sequence>
<evidence type="ECO:0000256" key="1">
    <source>
        <dbReference type="SAM" id="Phobius"/>
    </source>
</evidence>
<proteinExistence type="predicted"/>
<organism evidence="2 3">
    <name type="scientific">Salinarimonas ramus</name>
    <dbReference type="NCBI Taxonomy" id="690164"/>
    <lineage>
        <taxon>Bacteria</taxon>
        <taxon>Pseudomonadati</taxon>
        <taxon>Pseudomonadota</taxon>
        <taxon>Alphaproteobacteria</taxon>
        <taxon>Hyphomicrobiales</taxon>
        <taxon>Salinarimonadaceae</taxon>
        <taxon>Salinarimonas</taxon>
    </lineage>
</organism>
<dbReference type="AlphaFoldDB" id="A0A917V3P2"/>
<accession>A0A917V3P2</accession>
<name>A0A917V3P2_9HYPH</name>
<dbReference type="Proteomes" id="UP000600449">
    <property type="component" value="Unassembled WGS sequence"/>
</dbReference>
<dbReference type="RefSeq" id="WP_188912172.1">
    <property type="nucleotide sequence ID" value="NZ_BMMF01000005.1"/>
</dbReference>
<evidence type="ECO:0000313" key="3">
    <source>
        <dbReference type="Proteomes" id="UP000600449"/>
    </source>
</evidence>
<gene>
    <name evidence="2" type="ORF">GCM10011322_19360</name>
</gene>